<dbReference type="Pfam" id="PF03050">
    <property type="entry name" value="DDE_Tnp_IS66"/>
    <property type="match status" value="1"/>
</dbReference>
<dbReference type="Proteomes" id="UP000216409">
    <property type="component" value="Unassembled WGS sequence"/>
</dbReference>
<dbReference type="AlphaFoldDB" id="A0A256IRP5"/>
<feature type="compositionally biased region" description="Acidic residues" evidence="1">
    <location>
        <begin position="77"/>
        <end position="96"/>
    </location>
</feature>
<name>A0A256IRP5_HALEZ</name>
<protein>
    <submittedName>
        <fullName evidence="3">IS66 family transposase</fullName>
    </submittedName>
</protein>
<dbReference type="NCBIfam" id="NF033517">
    <property type="entry name" value="transpos_IS66"/>
    <property type="match status" value="1"/>
</dbReference>
<comment type="caution">
    <text evidence="3">The sequence shown here is derived from an EMBL/GenBank/DDBJ whole genome shotgun (WGS) entry which is preliminary data.</text>
</comment>
<feature type="compositionally biased region" description="Polar residues" evidence="1">
    <location>
        <begin position="1"/>
        <end position="15"/>
    </location>
</feature>
<organism evidence="3 4">
    <name type="scientific">Halorubrum ezzemoulense</name>
    <name type="common">Halorubrum chaoviator</name>
    <dbReference type="NCBI Taxonomy" id="337243"/>
    <lineage>
        <taxon>Archaea</taxon>
        <taxon>Methanobacteriati</taxon>
        <taxon>Methanobacteriota</taxon>
        <taxon>Stenosarchaea group</taxon>
        <taxon>Halobacteria</taxon>
        <taxon>Halobacteriales</taxon>
        <taxon>Haloferacaceae</taxon>
        <taxon>Halorubrum</taxon>
    </lineage>
</organism>
<dbReference type="InterPro" id="IPR004291">
    <property type="entry name" value="Transposase_IS66_central"/>
</dbReference>
<sequence length="484" mass="54798">MSLGSRGSTESTDSVIRTDDSSLLRQQLVVKKLENRLLRRQITAQQQEIEQLEARLKQYENPNTPPSRQGGAANSPGDDDQTEDEDQEPDEDDAGGDSDAASDSSPGRSEGHEGTTRTAPEPEETILVDQGFCPDCEQILSSPDSYVSRTIIDVPLPVPTTVTEYKLGKHHCSCGNEVVAEHPDCPEKGRFGPNIMAQTALGRFHQRLPNRKQAELFDWELDLPISHRTIYNLTKRVADRLRPAYEDVKEKIRESEVVYCDETGFPVDGEQHWAWTFVTDDEVLFWVDESRGSGVLEDVLGEEFAEDSTLSCDGWSAYSSYHTKLHRCWAHLLREAEYVAERYEEAERLSEELHALHDDLTTFVEGDPSASAREQKRAEASLHLEGLVREDYEAREVQQLIKKISNGLGHWLTFVTEPDVDSTNNRAERALREQVVLRKMFRTLRSAEGVQIHETITTMLATWKRRGLDPPEQLQSILGGRELR</sequence>
<evidence type="ECO:0000256" key="1">
    <source>
        <dbReference type="SAM" id="MobiDB-lite"/>
    </source>
</evidence>
<dbReference type="PANTHER" id="PTHR33678">
    <property type="entry name" value="BLL1576 PROTEIN"/>
    <property type="match status" value="1"/>
</dbReference>
<feature type="region of interest" description="Disordered" evidence="1">
    <location>
        <begin position="53"/>
        <end position="123"/>
    </location>
</feature>
<feature type="region of interest" description="Disordered" evidence="1">
    <location>
        <begin position="1"/>
        <end position="22"/>
    </location>
</feature>
<dbReference type="EMBL" id="NHOW01000164">
    <property type="protein sequence ID" value="OYR58807.1"/>
    <property type="molecule type" value="Genomic_DNA"/>
</dbReference>
<accession>A0A256IRP5</accession>
<dbReference type="RefSeq" id="WP_094580438.1">
    <property type="nucleotide sequence ID" value="NZ_NHOW01000164.1"/>
</dbReference>
<dbReference type="PANTHER" id="PTHR33678:SF1">
    <property type="entry name" value="BLL1576 PROTEIN"/>
    <property type="match status" value="1"/>
</dbReference>
<evidence type="ECO:0000313" key="3">
    <source>
        <dbReference type="EMBL" id="OYR58807.1"/>
    </source>
</evidence>
<feature type="compositionally biased region" description="Low complexity" evidence="1">
    <location>
        <begin position="97"/>
        <end position="107"/>
    </location>
</feature>
<gene>
    <name evidence="3" type="ORF">DJ83_14380</name>
</gene>
<dbReference type="InterPro" id="IPR052344">
    <property type="entry name" value="Transposase-related"/>
</dbReference>
<proteinExistence type="predicted"/>
<evidence type="ECO:0000259" key="2">
    <source>
        <dbReference type="Pfam" id="PF03050"/>
    </source>
</evidence>
<feature type="domain" description="Transposase IS66 central" evidence="2">
    <location>
        <begin position="188"/>
        <end position="451"/>
    </location>
</feature>
<evidence type="ECO:0000313" key="4">
    <source>
        <dbReference type="Proteomes" id="UP000216409"/>
    </source>
</evidence>
<reference evidence="3 4" key="1">
    <citation type="journal article" date="2014" name="Front. Microbiol.">
        <title>Population and genomic analysis of the genus Halorubrum.</title>
        <authorList>
            <person name="Fullmer M.S."/>
            <person name="Soucy S.M."/>
            <person name="Swithers K.S."/>
            <person name="Makkay A.M."/>
            <person name="Wheeler R."/>
            <person name="Ventosa A."/>
            <person name="Gogarten J.P."/>
            <person name="Papke R.T."/>
        </authorList>
    </citation>
    <scope>NUCLEOTIDE SEQUENCE [LARGE SCALE GENOMIC DNA]</scope>
    <source>
        <strain evidence="3 4">LD3</strain>
    </source>
</reference>